<reference evidence="1 2" key="1">
    <citation type="submission" date="2022-09" db="EMBL/GenBank/DDBJ databases">
        <title>Interaction between co-microsymbionts with complementary sets of symbiotic genes in legume-rhizobium systems.</title>
        <authorList>
            <person name="Safronova V."/>
            <person name="Sazanova A."/>
            <person name="Afonin A."/>
            <person name="Chirak E."/>
        </authorList>
    </citation>
    <scope>NUCLEOTIDE SEQUENCE [LARGE SCALE GENOMIC DNA]</scope>
    <source>
        <strain evidence="1 2">A18/4-1</strain>
    </source>
</reference>
<dbReference type="RefSeq" id="WP_262170558.1">
    <property type="nucleotide sequence ID" value="NZ_CP104965.1"/>
</dbReference>
<sequence length="574" mass="61987">MLVYGDSERSENAGALVADIRARLAAYAAMPAGLERHQALVAAFIRASELVQGMADAEFAALAADEISQSRQIGAALLLGLAQMVLESWDSGFTNMHSLPDGTALDLLSGAGTIRTKQAEGYAFYALYPEAFSAAARQSGLRPDTTVIGIRSIGVGLAAMVAATLGAREIFSVRPTGHPFDRHLAIRPSLAKRLLAGRGDYAIVDEGPGLSGSSFNGVADWLVEHGIAEQRIHFFPSHDGALGSAARDEHRQRWARARKHYVSFDQLVFNAPHPEHRLENWLATIVGPLQAPLRDLSGGTWRTLRAEPLELWPPADPAMEKRKFLAMANGRRWLAKFVGVGSSGQAKLKLADELAQAGFAPAPAGLCHGFLITPWLEAQPTTSVPSMDRVLDYLAFRAGRPADSPGASLPTLFSMAIHNFGEHWGEAAADAVRTALGDPGRFAPVPCQTDNRLHAWEWVHGPDGWSKLDGLDHHASHDLLGCQDIAWDLAAAGVELDLSAAQCAALADALAARIGRPLSAEFLAANRLCYLAFQIGLWTMALARNGEDEQRRIKPLIVRYEAQARRALQWQTPD</sequence>
<keyword evidence="2" id="KW-1185">Reference proteome</keyword>
<dbReference type="EMBL" id="CP104965">
    <property type="protein sequence ID" value="UXN71145.1"/>
    <property type="molecule type" value="Genomic_DNA"/>
</dbReference>
<evidence type="ECO:0000313" key="1">
    <source>
        <dbReference type="EMBL" id="UXN71145.1"/>
    </source>
</evidence>
<dbReference type="Proteomes" id="UP001061862">
    <property type="component" value="Chromosome"/>
</dbReference>
<accession>A0ABY6CFZ1</accession>
<protein>
    <submittedName>
        <fullName evidence="1">Uncharacterized protein</fullName>
    </submittedName>
</protein>
<gene>
    <name evidence="1" type="ORF">N8A98_08160</name>
</gene>
<name>A0ABY6CFZ1_9HYPH</name>
<evidence type="ECO:0000313" key="2">
    <source>
        <dbReference type="Proteomes" id="UP001061862"/>
    </source>
</evidence>
<proteinExistence type="predicted"/>
<organism evidence="1 2">
    <name type="scientific">Devosia neptuniae</name>
    <dbReference type="NCBI Taxonomy" id="191302"/>
    <lineage>
        <taxon>Bacteria</taxon>
        <taxon>Pseudomonadati</taxon>
        <taxon>Pseudomonadota</taxon>
        <taxon>Alphaproteobacteria</taxon>
        <taxon>Hyphomicrobiales</taxon>
        <taxon>Devosiaceae</taxon>
        <taxon>Devosia</taxon>
    </lineage>
</organism>